<dbReference type="AlphaFoldDB" id="A0A161JG87"/>
<accession>A0A161JG87</accession>
<gene>
    <name evidence="2" type="ORF">SLA_0333</name>
</gene>
<keyword evidence="1" id="KW-0472">Membrane</keyword>
<dbReference type="RefSeq" id="WP_359878024.1">
    <property type="nucleotide sequence ID" value="NZ_JBEYHT010000026.1"/>
</dbReference>
<proteinExistence type="predicted"/>
<keyword evidence="3" id="KW-1185">Reference proteome</keyword>
<dbReference type="Proteomes" id="UP000217676">
    <property type="component" value="Chromosome"/>
</dbReference>
<name>A0A161JG87_STRLU</name>
<evidence type="ECO:0000256" key="1">
    <source>
        <dbReference type="SAM" id="Phobius"/>
    </source>
</evidence>
<keyword evidence="1" id="KW-1133">Transmembrane helix</keyword>
<feature type="transmembrane region" description="Helical" evidence="1">
    <location>
        <begin position="49"/>
        <end position="68"/>
    </location>
</feature>
<evidence type="ECO:0000313" key="2">
    <source>
        <dbReference type="EMBL" id="BAU81288.1"/>
    </source>
</evidence>
<dbReference type="KEGG" id="slau:SLA_0333"/>
<dbReference type="EMBL" id="AP017424">
    <property type="protein sequence ID" value="BAU81288.1"/>
    <property type="molecule type" value="Genomic_DNA"/>
</dbReference>
<sequence>MGAEMVYAAAVAVAVLGIAGGVCGVAALRTGWILPWQRRHVRRPALHGWALLVMGGSLVAQAANLGTFPTGPFLTPPLAASGALLVGILLLVLAQRPSSGRGARSTDPGR</sequence>
<feature type="transmembrane region" description="Helical" evidence="1">
    <location>
        <begin position="6"/>
        <end position="28"/>
    </location>
</feature>
<organism evidence="2 3">
    <name type="scientific">Streptomyces laurentii</name>
    <dbReference type="NCBI Taxonomy" id="39478"/>
    <lineage>
        <taxon>Bacteria</taxon>
        <taxon>Bacillati</taxon>
        <taxon>Actinomycetota</taxon>
        <taxon>Actinomycetes</taxon>
        <taxon>Kitasatosporales</taxon>
        <taxon>Streptomycetaceae</taxon>
        <taxon>Streptomyces</taxon>
    </lineage>
</organism>
<evidence type="ECO:0000313" key="3">
    <source>
        <dbReference type="Proteomes" id="UP000217676"/>
    </source>
</evidence>
<reference evidence="2 3" key="1">
    <citation type="journal article" date="2016" name="Genome Announc.">
        <title>Complete Genome Sequence of Thiostrepton-Producing Streptomyces laurentii ATCC 31255.</title>
        <authorList>
            <person name="Doi K."/>
            <person name="Fujino Y."/>
            <person name="Nagayoshi Y."/>
            <person name="Ohshima T."/>
            <person name="Ogata S."/>
        </authorList>
    </citation>
    <scope>NUCLEOTIDE SEQUENCE [LARGE SCALE GENOMIC DNA]</scope>
    <source>
        <strain evidence="2 3">ATCC 31255</strain>
    </source>
</reference>
<feature type="transmembrane region" description="Helical" evidence="1">
    <location>
        <begin position="74"/>
        <end position="94"/>
    </location>
</feature>
<keyword evidence="1" id="KW-0812">Transmembrane</keyword>
<protein>
    <submittedName>
        <fullName evidence="2">Uncharacterized protein</fullName>
    </submittedName>
</protein>